<feature type="signal peptide" evidence="1">
    <location>
        <begin position="1"/>
        <end position="20"/>
    </location>
</feature>
<proteinExistence type="predicted"/>
<dbReference type="AlphaFoldDB" id="A0A7C9MXS6"/>
<dbReference type="Pfam" id="PF20098">
    <property type="entry name" value="DUF6488"/>
    <property type="match status" value="1"/>
</dbReference>
<evidence type="ECO:0000256" key="1">
    <source>
        <dbReference type="SAM" id="SignalP"/>
    </source>
</evidence>
<keyword evidence="1" id="KW-0732">Signal</keyword>
<dbReference type="InterPro" id="IPR045503">
    <property type="entry name" value="DUF6488"/>
</dbReference>
<organism evidence="2 3">
    <name type="scientific">Malikia spinosa</name>
    <dbReference type="NCBI Taxonomy" id="86180"/>
    <lineage>
        <taxon>Bacteria</taxon>
        <taxon>Pseudomonadati</taxon>
        <taxon>Pseudomonadota</taxon>
        <taxon>Betaproteobacteria</taxon>
        <taxon>Burkholderiales</taxon>
        <taxon>Comamonadaceae</taxon>
        <taxon>Malikia</taxon>
    </lineage>
</organism>
<protein>
    <submittedName>
        <fullName evidence="2">Uncharacterized protein</fullName>
    </submittedName>
</protein>
<dbReference type="RefSeq" id="WP_161126435.1">
    <property type="nucleotide sequence ID" value="NZ_VYSB01000036.1"/>
</dbReference>
<name>A0A7C9MXS6_9BURK</name>
<evidence type="ECO:0000313" key="3">
    <source>
        <dbReference type="Proteomes" id="UP000481947"/>
    </source>
</evidence>
<dbReference type="EMBL" id="VYSB01000036">
    <property type="protein sequence ID" value="MYZ53956.1"/>
    <property type="molecule type" value="Genomic_DNA"/>
</dbReference>
<feature type="chain" id="PRO_5028996898" evidence="1">
    <location>
        <begin position="21"/>
        <end position="114"/>
    </location>
</feature>
<dbReference type="Proteomes" id="UP000481947">
    <property type="component" value="Unassembled WGS sequence"/>
</dbReference>
<gene>
    <name evidence="2" type="ORF">F5985_17950</name>
</gene>
<sequence>MKHLIAIALVSAAFSAPALAAEGSSCHFHGNKPVAEATVVECAVQRKAQLVNSGKLEASWQAVKHDKIETVDGKKGKEWRLTFKNPAEKDKTKETLFMFYAPSGNFIAANFTGQ</sequence>
<comment type="caution">
    <text evidence="2">The sequence shown here is derived from an EMBL/GenBank/DDBJ whole genome shotgun (WGS) entry which is preliminary data.</text>
</comment>
<evidence type="ECO:0000313" key="2">
    <source>
        <dbReference type="EMBL" id="MYZ53956.1"/>
    </source>
</evidence>
<accession>A0A7C9MXS6</accession>
<reference evidence="2 3" key="1">
    <citation type="submission" date="2019-09" db="EMBL/GenBank/DDBJ databases">
        <title>Identification of Malikia spinosa a prominent benzene-, toluene-, and ethylbenzene-degrading bacterium: enrichment, isolation and whole genome sequencing.</title>
        <authorList>
            <person name="Tancsics A."/>
            <person name="Revesz F."/>
            <person name="Kriszt B."/>
        </authorList>
    </citation>
    <scope>NUCLEOTIDE SEQUENCE [LARGE SCALE GENOMIC DNA]</scope>
    <source>
        <strain evidence="2 3">AB6</strain>
    </source>
</reference>